<organism evidence="2 3">
    <name type="scientific">Bacillus cereus</name>
    <dbReference type="NCBI Taxonomy" id="1396"/>
    <lineage>
        <taxon>Bacteria</taxon>
        <taxon>Bacillati</taxon>
        <taxon>Bacillota</taxon>
        <taxon>Bacilli</taxon>
        <taxon>Bacillales</taxon>
        <taxon>Bacillaceae</taxon>
        <taxon>Bacillus</taxon>
        <taxon>Bacillus cereus group</taxon>
    </lineage>
</organism>
<accession>A0A9X0MKA2</accession>
<dbReference type="InterPro" id="IPR004843">
    <property type="entry name" value="Calcineurin-like_PHP"/>
</dbReference>
<evidence type="ECO:0000259" key="1">
    <source>
        <dbReference type="Pfam" id="PF00149"/>
    </source>
</evidence>
<dbReference type="SUPFAM" id="SSF56300">
    <property type="entry name" value="Metallo-dependent phosphatases"/>
    <property type="match status" value="1"/>
</dbReference>
<evidence type="ECO:0000313" key="3">
    <source>
        <dbReference type="Proteomes" id="UP000075476"/>
    </source>
</evidence>
<dbReference type="RefSeq" id="WP_061662629.1">
    <property type="nucleotide sequence ID" value="NZ_LOMO01000001.1"/>
</dbReference>
<name>A0A9X0MKA2_BACCE</name>
<feature type="domain" description="Calcineurin-like phosphoesterase" evidence="1">
    <location>
        <begin position="3"/>
        <end position="207"/>
    </location>
</feature>
<comment type="caution">
    <text evidence="2">The sequence shown here is derived from an EMBL/GenBank/DDBJ whole genome shotgun (WGS) entry which is preliminary data.</text>
</comment>
<dbReference type="GO" id="GO:0016787">
    <property type="term" value="F:hydrolase activity"/>
    <property type="evidence" value="ECO:0007669"/>
    <property type="project" value="InterPro"/>
</dbReference>
<dbReference type="Proteomes" id="UP000075476">
    <property type="component" value="Unassembled WGS sequence"/>
</dbReference>
<gene>
    <name evidence="2" type="ORF">AT268_32950</name>
</gene>
<sequence>MSRIQITGDIHGVLDIQRILDIDYLTTNDYVVVVGDFGFPWNNSENEKDLFQQLVAKPFTTLFIDGNHENFTLLNKYEEKTWNGGKVHFLSDNIIHLMRGQVFTINNKNFFTFGGASSTDKYRRMNGIDWWEEELPSYKEMDEGISNLEKYNYSIDYVLTHTCRTETLEMLCRLYGFRPKPDCLNKYLESIYKNLNFSHWYFGHYHKDLPHVMRNETVLFREIKNIE</sequence>
<reference evidence="2 3" key="1">
    <citation type="submission" date="2015-12" db="EMBL/GenBank/DDBJ databases">
        <title>Bacillus cereus Group isolate.</title>
        <authorList>
            <person name="Kovac J."/>
        </authorList>
    </citation>
    <scope>NUCLEOTIDE SEQUENCE [LARGE SCALE GENOMIC DNA]</scope>
    <source>
        <strain evidence="2 3">FSL K6-0073</strain>
    </source>
</reference>
<dbReference type="InterPro" id="IPR029052">
    <property type="entry name" value="Metallo-depent_PP-like"/>
</dbReference>
<dbReference type="Pfam" id="PF00149">
    <property type="entry name" value="Metallophos"/>
    <property type="match status" value="1"/>
</dbReference>
<proteinExistence type="predicted"/>
<protein>
    <submittedName>
        <fullName evidence="2">Metallophosphatase</fullName>
    </submittedName>
</protein>
<dbReference type="EMBL" id="LOMO01000001">
    <property type="protein sequence ID" value="KXY51293.1"/>
    <property type="molecule type" value="Genomic_DNA"/>
</dbReference>
<dbReference type="AlphaFoldDB" id="A0A9X0MKA2"/>
<dbReference type="Gene3D" id="3.60.21.10">
    <property type="match status" value="1"/>
</dbReference>
<evidence type="ECO:0000313" key="2">
    <source>
        <dbReference type="EMBL" id="KXY51293.1"/>
    </source>
</evidence>